<dbReference type="EMBL" id="JPQZ01000059">
    <property type="protein sequence ID" value="KKO74561.1"/>
    <property type="molecule type" value="Genomic_DNA"/>
</dbReference>
<dbReference type="PANTHER" id="PTHR14467">
    <property type="entry name" value="ARV1"/>
    <property type="match status" value="1"/>
</dbReference>
<dbReference type="InterPro" id="IPR007290">
    <property type="entry name" value="Arv1"/>
</dbReference>
<evidence type="ECO:0000256" key="2">
    <source>
        <dbReference type="ARBA" id="ARBA00009187"/>
    </source>
</evidence>
<dbReference type="GO" id="GO:0032366">
    <property type="term" value="P:intracellular sterol transport"/>
    <property type="evidence" value="ECO:0007669"/>
    <property type="project" value="UniProtKB-UniRule"/>
</dbReference>
<keyword evidence="4 10" id="KW-0812">Transmembrane</keyword>
<dbReference type="OMA" id="MSTCVEC"/>
<feature type="transmembrane region" description="Helical" evidence="10">
    <location>
        <begin position="125"/>
        <end position="144"/>
    </location>
</feature>
<evidence type="ECO:0000256" key="1">
    <source>
        <dbReference type="ARBA" id="ARBA00004477"/>
    </source>
</evidence>
<evidence type="ECO:0000313" key="11">
    <source>
        <dbReference type="EMBL" id="KKO74561.1"/>
    </source>
</evidence>
<dbReference type="GO" id="GO:0032541">
    <property type="term" value="C:cortical endoplasmic reticulum"/>
    <property type="evidence" value="ECO:0007669"/>
    <property type="project" value="TreeGrafter"/>
</dbReference>
<keyword evidence="7 10" id="KW-0445">Lipid transport</keyword>
<dbReference type="Pfam" id="PF04161">
    <property type="entry name" value="Arv1"/>
    <property type="match status" value="1"/>
</dbReference>
<dbReference type="GO" id="GO:0006665">
    <property type="term" value="P:sphingolipid metabolic process"/>
    <property type="evidence" value="ECO:0007669"/>
    <property type="project" value="UniProtKB-UniRule"/>
</dbReference>
<dbReference type="VEuPathDB" id="MicrosporidiaDB:NCER_100866"/>
<keyword evidence="5 10" id="KW-0256">Endoplasmic reticulum</keyword>
<evidence type="ECO:0000256" key="10">
    <source>
        <dbReference type="RuleBase" id="RU368065"/>
    </source>
</evidence>
<dbReference type="GO" id="GO:0097036">
    <property type="term" value="P:regulation of plasma membrane sterol distribution"/>
    <property type="evidence" value="ECO:0007669"/>
    <property type="project" value="UniProtKB-UniRule"/>
</dbReference>
<protein>
    <recommendedName>
        <fullName evidence="10">Protein ARV</fullName>
    </recommendedName>
</protein>
<accession>A0A0F9WAC2</accession>
<comment type="subcellular location">
    <subcellularLocation>
        <location evidence="1 10">Endoplasmic reticulum membrane</location>
        <topology evidence="1 10">Multi-pass membrane protein</topology>
    </subcellularLocation>
    <subcellularLocation>
        <location evidence="10">Golgi apparatus membrane</location>
        <topology evidence="10">Multi-pass membrane protein</topology>
    </subcellularLocation>
</comment>
<keyword evidence="8 10" id="KW-0443">Lipid metabolism</keyword>
<dbReference type="Proteomes" id="UP000034350">
    <property type="component" value="Unassembled WGS sequence"/>
</dbReference>
<feature type="transmembrane region" description="Helical" evidence="10">
    <location>
        <begin position="93"/>
        <end position="113"/>
    </location>
</feature>
<dbReference type="RefSeq" id="XP_024330303.1">
    <property type="nucleotide sequence ID" value="XM_024476030.1"/>
</dbReference>
<keyword evidence="10" id="KW-0746">Sphingolipid metabolism</keyword>
<keyword evidence="12" id="KW-1185">Reference proteome</keyword>
<comment type="similarity">
    <text evidence="2 10">Belongs to the ARV1 family.</text>
</comment>
<proteinExistence type="inferred from homology"/>
<dbReference type="GO" id="GO:0016125">
    <property type="term" value="P:sterol metabolic process"/>
    <property type="evidence" value="ECO:0007669"/>
    <property type="project" value="UniProtKB-UniRule"/>
</dbReference>
<evidence type="ECO:0000256" key="4">
    <source>
        <dbReference type="ARBA" id="ARBA00022692"/>
    </source>
</evidence>
<dbReference type="PANTHER" id="PTHR14467:SF0">
    <property type="entry name" value="PROTEIN ARV1"/>
    <property type="match status" value="1"/>
</dbReference>
<keyword evidence="6 10" id="KW-1133">Transmembrane helix</keyword>
<evidence type="ECO:0000256" key="6">
    <source>
        <dbReference type="ARBA" id="ARBA00022989"/>
    </source>
</evidence>
<evidence type="ECO:0000256" key="7">
    <source>
        <dbReference type="ARBA" id="ARBA00023055"/>
    </source>
</evidence>
<keyword evidence="10" id="KW-0333">Golgi apparatus</keyword>
<dbReference type="GeneID" id="36320978"/>
<gene>
    <name evidence="11" type="ORF">AAJ76_590001041</name>
</gene>
<evidence type="ECO:0000256" key="5">
    <source>
        <dbReference type="ARBA" id="ARBA00022824"/>
    </source>
</evidence>
<keyword evidence="9 10" id="KW-0472">Membrane</keyword>
<sequence length="199" mass="23753">MSDTKHFLNISACINCGKLNNNLQSNYECKYCHKKLDKYFEVNDTLLLIDLFLIKKEVLRHIMFNKKPSLVRCIAYGVLLLISKIFLHEFYNSFDLLKCFVSEVLQFMLYFYILKIYLHLKWKDFLKVLFLSYYWIFNFILKIWNYKGIEYELVVEFIVLHINTTGLSCLCDNTVEDIFMICFVSRIVSKGLIRGLINL</sequence>
<dbReference type="AlphaFoldDB" id="A0A0F9WAC2"/>
<name>A0A0F9WAC2_9MICR</name>
<evidence type="ECO:0000313" key="12">
    <source>
        <dbReference type="Proteomes" id="UP000034350"/>
    </source>
</evidence>
<evidence type="ECO:0000256" key="3">
    <source>
        <dbReference type="ARBA" id="ARBA00022448"/>
    </source>
</evidence>
<keyword evidence="3 10" id="KW-0813">Transport</keyword>
<dbReference type="GO" id="GO:0000139">
    <property type="term" value="C:Golgi membrane"/>
    <property type="evidence" value="ECO:0007669"/>
    <property type="project" value="UniProtKB-SubCell"/>
</dbReference>
<dbReference type="OrthoDB" id="2192830at2759"/>
<evidence type="ECO:0000256" key="8">
    <source>
        <dbReference type="ARBA" id="ARBA00023098"/>
    </source>
</evidence>
<dbReference type="GO" id="GO:0005789">
    <property type="term" value="C:endoplasmic reticulum membrane"/>
    <property type="evidence" value="ECO:0007669"/>
    <property type="project" value="UniProtKB-SubCell"/>
</dbReference>
<reference evidence="11 12" key="1">
    <citation type="journal article" date="2015" name="Environ. Microbiol.">
        <title>Genome analyses suggest the presence of polyploidy and recent human-driven expansions in eight global populations of the honeybee pathogen Nosema ceranae.</title>
        <authorList>
            <person name="Pelin A."/>
            <person name="Selman M."/>
            <person name="Aris-Brosou S."/>
            <person name="Farinelli L."/>
            <person name="Corradi N."/>
        </authorList>
    </citation>
    <scope>NUCLEOTIDE SEQUENCE [LARGE SCALE GENOMIC DNA]</scope>
    <source>
        <strain evidence="11 12">PA08 1199</strain>
    </source>
</reference>
<comment type="function">
    <text evidence="10">Regulates also the sphingolipid metabolism.</text>
</comment>
<comment type="caution">
    <text evidence="11">The sequence shown here is derived from an EMBL/GenBank/DDBJ whole genome shotgun (WGS) entry which is preliminary data.</text>
</comment>
<evidence type="ECO:0000256" key="9">
    <source>
        <dbReference type="ARBA" id="ARBA00023136"/>
    </source>
</evidence>
<dbReference type="VEuPathDB" id="MicrosporidiaDB:AAJ76_590001041"/>
<organism evidence="11 12">
    <name type="scientific">Vairimorpha ceranae</name>
    <dbReference type="NCBI Taxonomy" id="40302"/>
    <lineage>
        <taxon>Eukaryota</taxon>
        <taxon>Fungi</taxon>
        <taxon>Fungi incertae sedis</taxon>
        <taxon>Microsporidia</taxon>
        <taxon>Nosematidae</taxon>
        <taxon>Vairimorpha</taxon>
    </lineage>
</organism>
<comment type="function">
    <text evidence="10">Mediator of sterol homeostasis involved in sterol uptake, trafficking and distribution into membranes.</text>
</comment>
<feature type="transmembrane region" description="Helical" evidence="10">
    <location>
        <begin position="69"/>
        <end position="87"/>
    </location>
</feature>